<comment type="caution">
    <text evidence="2">The sequence shown here is derived from an EMBL/GenBank/DDBJ whole genome shotgun (WGS) entry which is preliminary data.</text>
</comment>
<feature type="region of interest" description="Disordered" evidence="1">
    <location>
        <begin position="27"/>
        <end position="126"/>
    </location>
</feature>
<dbReference type="Proteomes" id="UP000251960">
    <property type="component" value="Chromosome 9"/>
</dbReference>
<proteinExistence type="predicted"/>
<dbReference type="OrthoDB" id="687180at2759"/>
<dbReference type="EMBL" id="NCVQ01000010">
    <property type="protein sequence ID" value="PWZ04890.1"/>
    <property type="molecule type" value="Genomic_DNA"/>
</dbReference>
<feature type="compositionally biased region" description="Basic and acidic residues" evidence="1">
    <location>
        <begin position="117"/>
        <end position="126"/>
    </location>
</feature>
<reference evidence="2" key="1">
    <citation type="journal article" date="2018" name="Nat. Genet.">
        <title>Extensive intraspecific gene order and gene structural variations between Mo17 and other maize genomes.</title>
        <authorList>
            <person name="Sun S."/>
            <person name="Zhou Y."/>
            <person name="Chen J."/>
            <person name="Shi J."/>
            <person name="Zhao H."/>
            <person name="Zhao H."/>
            <person name="Song W."/>
            <person name="Zhang M."/>
            <person name="Cui Y."/>
            <person name="Dong X."/>
            <person name="Liu H."/>
            <person name="Ma X."/>
            <person name="Jiao Y."/>
            <person name="Wang B."/>
            <person name="Wei X."/>
            <person name="Stein J.C."/>
            <person name="Glaubitz J.C."/>
            <person name="Lu F."/>
            <person name="Yu G."/>
            <person name="Liang C."/>
            <person name="Fengler K."/>
            <person name="Li B."/>
            <person name="Rafalski A."/>
            <person name="Schnable P.S."/>
            <person name="Ware D.H."/>
            <person name="Buckler E.S."/>
            <person name="Lai J."/>
        </authorList>
    </citation>
    <scope>NUCLEOTIDE SEQUENCE [LARGE SCALE GENOMIC DNA]</scope>
    <source>
        <tissue evidence="2">Seedling</tissue>
    </source>
</reference>
<feature type="compositionally biased region" description="Basic and acidic residues" evidence="1">
    <location>
        <begin position="47"/>
        <end position="56"/>
    </location>
</feature>
<gene>
    <name evidence="2" type="ORF">Zm00014a_016450</name>
</gene>
<evidence type="ECO:0000256" key="1">
    <source>
        <dbReference type="SAM" id="MobiDB-lite"/>
    </source>
</evidence>
<dbReference type="AlphaFoldDB" id="A0A8J8YHP4"/>
<protein>
    <submittedName>
        <fullName evidence="2">Uncharacterized protein</fullName>
    </submittedName>
</protein>
<sequence>MPLQQVINKFIITRRVPASVRMHLLRLRSGHNRDTDQPIPDPYMDQTQRRLDDHGHAPVVSAHAQQAGPDKSRQQEQPPPPPSSLNQTAARLLREATVSRPDGEKPASSDILAFARSVDRVDSPLE</sequence>
<name>A0A8J8YHP4_MAIZE</name>
<evidence type="ECO:0000313" key="2">
    <source>
        <dbReference type="EMBL" id="PWZ04890.1"/>
    </source>
</evidence>
<organism evidence="2">
    <name type="scientific">Zea mays</name>
    <name type="common">Maize</name>
    <dbReference type="NCBI Taxonomy" id="4577"/>
    <lineage>
        <taxon>Eukaryota</taxon>
        <taxon>Viridiplantae</taxon>
        <taxon>Streptophyta</taxon>
        <taxon>Embryophyta</taxon>
        <taxon>Tracheophyta</taxon>
        <taxon>Spermatophyta</taxon>
        <taxon>Magnoliopsida</taxon>
        <taxon>Liliopsida</taxon>
        <taxon>Poales</taxon>
        <taxon>Poaceae</taxon>
        <taxon>PACMAD clade</taxon>
        <taxon>Panicoideae</taxon>
        <taxon>Andropogonodae</taxon>
        <taxon>Andropogoneae</taxon>
        <taxon>Tripsacinae</taxon>
        <taxon>Zea</taxon>
    </lineage>
</organism>
<dbReference type="OMA" id="MEQRHAN"/>
<accession>A0A8J8YHP4</accession>
<dbReference type="HOGENOM" id="CLU_1984857_0_0_1"/>